<dbReference type="InterPro" id="IPR042651">
    <property type="entry name" value="Rgs22"/>
</dbReference>
<proteinExistence type="predicted"/>
<dbReference type="InterPro" id="IPR048074">
    <property type="entry name" value="RGS22_RGS_fourth"/>
</dbReference>
<dbReference type="EMBL" id="JAULUE010002055">
    <property type="protein sequence ID" value="KAK5892979.1"/>
    <property type="molecule type" value="Genomic_DNA"/>
</dbReference>
<dbReference type="GO" id="GO:0005634">
    <property type="term" value="C:nucleus"/>
    <property type="evidence" value="ECO:0007669"/>
    <property type="project" value="TreeGrafter"/>
</dbReference>
<feature type="compositionally biased region" description="Low complexity" evidence="1">
    <location>
        <begin position="1065"/>
        <end position="1082"/>
    </location>
</feature>
<feature type="domain" description="RGS" evidence="2">
    <location>
        <begin position="836"/>
        <end position="942"/>
    </location>
</feature>
<gene>
    <name evidence="3" type="ORF">CesoFtcFv8_013318</name>
</gene>
<feature type="region of interest" description="Disordered" evidence="1">
    <location>
        <begin position="426"/>
        <end position="446"/>
    </location>
</feature>
<comment type="caution">
    <text evidence="3">The sequence shown here is derived from an EMBL/GenBank/DDBJ whole genome shotgun (WGS) entry which is preliminary data.</text>
</comment>
<protein>
    <recommendedName>
        <fullName evidence="2">RGS domain-containing protein</fullName>
    </recommendedName>
</protein>
<evidence type="ECO:0000256" key="1">
    <source>
        <dbReference type="SAM" id="MobiDB-lite"/>
    </source>
</evidence>
<sequence>MCGVVSAELQNLTAGNFENSLASDEVLVHFFNDFLSLPSFPEALQYDPQTGQFELVDGAADFVSRRIRSVLHSSKSQLLPGDPTAPARTPPVDNRYTVRCLDREQGIQWIIKERLPFFLLSDCYSEYRLAKLLSGWSPVCIHRGQGGSGGAPMSAPQLRCSAQTDQESKAALTVLTCSHSQSNSSAKEGSMRMLNVTSLCSDHMEHLNTQCSVTFRCSERGESPILQGAHTELSLHTREETLLKESSEVQLEEEEATVVQQVLNNALSQADTSECWSTSGEQTRGNSTHRSCEACIQHVADGGTDRQGVDELKEFLRGTSGEKLLNLWMDIERLKAPQNRERKNRYLVLMRSRHLVSSSLSVELLSRLGLTTSPCWTEDRLHSVQPPLTEALLHYWVPRFWTSHCARAEYEDPPPLELWGVSSLSDTQPRHGSTTMTPSPHTQLCSGRSQLVDSRRMEKMIQALSADSCAGLYFTHFCEQSGNQLWENAVYFWTDLQHYHELFYQDGLDHYRVQREAQLLCSTYLCSSARRSIGADEPITTEVYDQLVPAFEEVFDRVEEHTLNTLLEPWTLLLSRDEESLQKVLMQDEVRRVDSQEYRDLQSLYEESEFRLKQVEQSQSILFPSPINPSTPFTKGAHAPNSWSQVSPNLKGYRLGSLLRHHHEIGHFMSFLQNHDASIHLTCWLDLEQYRRTAQRDMAVRHEGSSHIATKYLNRKYFFGSDSPASSEQQNDLLRQAGGLERLKRECLSDPVVVQIQDIIRSHMENTWLPLFLSTAEFTERLRNQPKPQTAGRPSQAAYREARRRKEAWEFRYKPSLLYVCRRGGLWMSSSKEILLFRQTLLHPDTCVRFQHFASLKGDFLEKDVLFWLEVQRYKDLCHSHSDEATIQQKVSTIINCFINSSMPPALQIDIPPEQARHLLERRQQLGPYIFREAQRSVFCALLKCWPEFQELSSRVQEEQLLPLLQERRVQHSATVRRQRRKEEEEEERKRAQEELETRESGLREETDDDDDIDEGQERRNVTKEWRTQSRVLLTPTQPLSWSYSKYTAALRREEVLLRRRSQLGGSIPASGSSSACSVRSAARTRPSRTDSVTDRCELK</sequence>
<dbReference type="Proteomes" id="UP001335648">
    <property type="component" value="Unassembled WGS sequence"/>
</dbReference>
<dbReference type="InterPro" id="IPR036305">
    <property type="entry name" value="RGS_sf"/>
</dbReference>
<dbReference type="GO" id="GO:0009966">
    <property type="term" value="P:regulation of signal transduction"/>
    <property type="evidence" value="ECO:0007669"/>
    <property type="project" value="InterPro"/>
</dbReference>
<dbReference type="PROSITE" id="PS50132">
    <property type="entry name" value="RGS"/>
    <property type="match status" value="1"/>
</dbReference>
<feature type="region of interest" description="Disordered" evidence="1">
    <location>
        <begin position="1065"/>
        <end position="1100"/>
    </location>
</feature>
<keyword evidence="4" id="KW-1185">Reference proteome</keyword>
<dbReference type="Gene3D" id="1.10.167.10">
    <property type="entry name" value="Regulator of G-protein Signalling 4, domain 2"/>
    <property type="match status" value="3"/>
</dbReference>
<feature type="region of interest" description="Disordered" evidence="1">
    <location>
        <begin position="973"/>
        <end position="1021"/>
    </location>
</feature>
<dbReference type="SUPFAM" id="SSF48097">
    <property type="entry name" value="Regulator of G-protein signaling, RGS"/>
    <property type="match status" value="4"/>
</dbReference>
<evidence type="ECO:0000259" key="2">
    <source>
        <dbReference type="PROSITE" id="PS50132"/>
    </source>
</evidence>
<feature type="compositionally biased region" description="Basic and acidic residues" evidence="1">
    <location>
        <begin position="1088"/>
        <end position="1100"/>
    </location>
</feature>
<feature type="compositionally biased region" description="Acidic residues" evidence="1">
    <location>
        <begin position="1006"/>
        <end position="1015"/>
    </location>
</feature>
<reference evidence="3 4" key="1">
    <citation type="journal article" date="2023" name="Mol. Biol. Evol.">
        <title>Genomics of Secondarily Temperate Adaptation in the Only Non-Antarctic Icefish.</title>
        <authorList>
            <person name="Rivera-Colon A.G."/>
            <person name="Rayamajhi N."/>
            <person name="Minhas B.F."/>
            <person name="Madrigal G."/>
            <person name="Bilyk K.T."/>
            <person name="Yoon V."/>
            <person name="Hune M."/>
            <person name="Gregory S."/>
            <person name="Cheng C.H.C."/>
            <person name="Catchen J.M."/>
        </authorList>
    </citation>
    <scope>NUCLEOTIDE SEQUENCE [LARGE SCALE GENOMIC DNA]</scope>
    <source>
        <strain evidence="3">JC2023a</strain>
    </source>
</reference>
<evidence type="ECO:0000313" key="4">
    <source>
        <dbReference type="Proteomes" id="UP001335648"/>
    </source>
</evidence>
<name>A0AAN8BXA1_9TELE</name>
<evidence type="ECO:0000313" key="3">
    <source>
        <dbReference type="EMBL" id="KAK5892979.1"/>
    </source>
</evidence>
<dbReference type="GO" id="GO:0005737">
    <property type="term" value="C:cytoplasm"/>
    <property type="evidence" value="ECO:0007669"/>
    <property type="project" value="TreeGrafter"/>
</dbReference>
<dbReference type="PANTHER" id="PTHR46583">
    <property type="entry name" value="REGULATOR OF G-PROTEIN SIGNALING 22"/>
    <property type="match status" value="1"/>
</dbReference>
<dbReference type="InterPro" id="IPR044926">
    <property type="entry name" value="RGS_subdomain_2"/>
</dbReference>
<organism evidence="3 4">
    <name type="scientific">Champsocephalus esox</name>
    <name type="common">pike icefish</name>
    <dbReference type="NCBI Taxonomy" id="159716"/>
    <lineage>
        <taxon>Eukaryota</taxon>
        <taxon>Metazoa</taxon>
        <taxon>Chordata</taxon>
        <taxon>Craniata</taxon>
        <taxon>Vertebrata</taxon>
        <taxon>Euteleostomi</taxon>
        <taxon>Actinopterygii</taxon>
        <taxon>Neopterygii</taxon>
        <taxon>Teleostei</taxon>
        <taxon>Neoteleostei</taxon>
        <taxon>Acanthomorphata</taxon>
        <taxon>Eupercaria</taxon>
        <taxon>Perciformes</taxon>
        <taxon>Notothenioidei</taxon>
        <taxon>Channichthyidae</taxon>
        <taxon>Champsocephalus</taxon>
    </lineage>
</organism>
<dbReference type="AlphaFoldDB" id="A0AAN8BXA1"/>
<dbReference type="SMART" id="SM00315">
    <property type="entry name" value="RGS"/>
    <property type="match status" value="1"/>
</dbReference>
<dbReference type="InterPro" id="IPR016137">
    <property type="entry name" value="RGS"/>
</dbReference>
<feature type="compositionally biased region" description="Basic and acidic residues" evidence="1">
    <location>
        <begin position="988"/>
        <end position="1005"/>
    </location>
</feature>
<accession>A0AAN8BXA1</accession>
<dbReference type="GO" id="GO:0001965">
    <property type="term" value="F:G-protein alpha-subunit binding"/>
    <property type="evidence" value="ECO:0007669"/>
    <property type="project" value="InterPro"/>
</dbReference>
<dbReference type="Pfam" id="PF00615">
    <property type="entry name" value="RGS"/>
    <property type="match status" value="2"/>
</dbReference>
<dbReference type="CDD" id="cd08725">
    <property type="entry name" value="RGS_RGS22_4"/>
    <property type="match status" value="1"/>
</dbReference>
<dbReference type="PANTHER" id="PTHR46583:SF1">
    <property type="entry name" value="REGULATOR OF G-PROTEIN SIGNALING 22"/>
    <property type="match status" value="1"/>
</dbReference>